<organism evidence="3 4">
    <name type="scientific">Conexibacter woesei (strain DSM 14684 / CCUG 47730 / CIP 108061 / JCM 11494 / NBRC 100937 / ID131577)</name>
    <dbReference type="NCBI Taxonomy" id="469383"/>
    <lineage>
        <taxon>Bacteria</taxon>
        <taxon>Bacillati</taxon>
        <taxon>Actinomycetota</taxon>
        <taxon>Thermoleophilia</taxon>
        <taxon>Solirubrobacterales</taxon>
        <taxon>Conexibacteraceae</taxon>
        <taxon>Conexibacter</taxon>
    </lineage>
</organism>
<dbReference type="STRING" id="469383.Cwoe_0205"/>
<reference evidence="4" key="2">
    <citation type="submission" date="2010-01" db="EMBL/GenBank/DDBJ databases">
        <title>The complete genome of Conexibacter woesei DSM 14684.</title>
        <authorList>
            <consortium name="US DOE Joint Genome Institute (JGI-PGF)"/>
            <person name="Lucas S."/>
            <person name="Copeland A."/>
            <person name="Lapidus A."/>
            <person name="Glavina del Rio T."/>
            <person name="Dalin E."/>
            <person name="Tice H."/>
            <person name="Bruce D."/>
            <person name="Goodwin L."/>
            <person name="Pitluck S."/>
            <person name="Kyrpides N."/>
            <person name="Mavromatis K."/>
            <person name="Ivanova N."/>
            <person name="Mikhailova N."/>
            <person name="Chertkov O."/>
            <person name="Brettin T."/>
            <person name="Detter J.C."/>
            <person name="Han C."/>
            <person name="Larimer F."/>
            <person name="Land M."/>
            <person name="Hauser L."/>
            <person name="Markowitz V."/>
            <person name="Cheng J.-F."/>
            <person name="Hugenholtz P."/>
            <person name="Woyke T."/>
            <person name="Wu D."/>
            <person name="Pukall R."/>
            <person name="Steenblock K."/>
            <person name="Schneider S."/>
            <person name="Klenk H.-P."/>
            <person name="Eisen J.A."/>
        </authorList>
    </citation>
    <scope>NUCLEOTIDE SEQUENCE [LARGE SCALE GENOMIC DNA]</scope>
    <source>
        <strain evidence="4">DSM 14684 / CIP 108061 / JCM 11494 / NBRC 100937 / ID131577</strain>
    </source>
</reference>
<sequence length="229" mass="22947">MSTSQPPQGGQGQPGPQQPGGADQPAAPRRRTFGAGALAGVAAAVLVIAGVGGYLIGHSSGDDEGTKSGKQAGYQKGLEAGRAEVTAEYQRGQPAYKQIFDEGKAKGFREGMAQGTAQGERTGEAQGERTGFEQGQRVGVSTGESEGVRQGAAAVLGGFQTWTDGAFYIVTVGASQTEGVPYTITSRSQVEPGTNYKLCGGGGSSQICQTAATAATPSEDAGGAGAPSE</sequence>
<dbReference type="KEGG" id="cwo:Cwoe_0205"/>
<feature type="region of interest" description="Disordered" evidence="1">
    <location>
        <begin position="1"/>
        <end position="31"/>
    </location>
</feature>
<protein>
    <submittedName>
        <fullName evidence="3">Uncharacterized protein</fullName>
    </submittedName>
</protein>
<reference evidence="3 4" key="1">
    <citation type="journal article" date="2010" name="Stand. Genomic Sci.">
        <title>Complete genome sequence of Conexibacter woesei type strain (ID131577).</title>
        <authorList>
            <person name="Pukall R."/>
            <person name="Lapidus A."/>
            <person name="Glavina Del Rio T."/>
            <person name="Copeland A."/>
            <person name="Tice H."/>
            <person name="Cheng J.-F."/>
            <person name="Lucas S."/>
            <person name="Chen F."/>
            <person name="Nolan M."/>
            <person name="Bruce D."/>
            <person name="Goodwin L."/>
            <person name="Pitluck S."/>
            <person name="Mavromatis K."/>
            <person name="Ivanova N."/>
            <person name="Ovchinnikova G."/>
            <person name="Pati A."/>
            <person name="Chen A."/>
            <person name="Palaniappan K."/>
            <person name="Land M."/>
            <person name="Hauser L."/>
            <person name="Chang Y.-J."/>
            <person name="Jeffries C.D."/>
            <person name="Chain P."/>
            <person name="Meincke L."/>
            <person name="Sims D."/>
            <person name="Brettin T."/>
            <person name="Detter J.C."/>
            <person name="Rohde M."/>
            <person name="Goeker M."/>
            <person name="Bristow J."/>
            <person name="Eisen J.A."/>
            <person name="Markowitz V."/>
            <person name="Kyrpides N.C."/>
            <person name="Klenk H.-P."/>
            <person name="Hugenholtz P."/>
        </authorList>
    </citation>
    <scope>NUCLEOTIDE SEQUENCE [LARGE SCALE GENOMIC DNA]</scope>
    <source>
        <strain evidence="4">DSM 14684 / CIP 108061 / JCM 11494 / NBRC 100937 / ID131577</strain>
    </source>
</reference>
<name>D3F563_CONWI</name>
<accession>D3F563</accession>
<keyword evidence="2" id="KW-1133">Transmembrane helix</keyword>
<evidence type="ECO:0000256" key="1">
    <source>
        <dbReference type="SAM" id="MobiDB-lite"/>
    </source>
</evidence>
<evidence type="ECO:0000256" key="2">
    <source>
        <dbReference type="SAM" id="Phobius"/>
    </source>
</evidence>
<dbReference type="HOGENOM" id="CLU_1208109_0_0_11"/>
<evidence type="ECO:0000313" key="4">
    <source>
        <dbReference type="Proteomes" id="UP000008229"/>
    </source>
</evidence>
<keyword evidence="2" id="KW-0812">Transmembrane</keyword>
<gene>
    <name evidence="3" type="ordered locus">Cwoe_0205</name>
</gene>
<feature type="region of interest" description="Disordered" evidence="1">
    <location>
        <begin position="113"/>
        <end position="145"/>
    </location>
</feature>
<dbReference type="Proteomes" id="UP000008229">
    <property type="component" value="Chromosome"/>
</dbReference>
<feature type="transmembrane region" description="Helical" evidence="2">
    <location>
        <begin position="33"/>
        <end position="56"/>
    </location>
</feature>
<proteinExistence type="predicted"/>
<feature type="region of interest" description="Disordered" evidence="1">
    <location>
        <begin position="210"/>
        <end position="229"/>
    </location>
</feature>
<dbReference type="EMBL" id="CP001854">
    <property type="protein sequence ID" value="ADB48641.1"/>
    <property type="molecule type" value="Genomic_DNA"/>
</dbReference>
<evidence type="ECO:0000313" key="3">
    <source>
        <dbReference type="EMBL" id="ADB48641.1"/>
    </source>
</evidence>
<feature type="compositionally biased region" description="Basic and acidic residues" evidence="1">
    <location>
        <begin position="121"/>
        <end position="131"/>
    </location>
</feature>
<keyword evidence="2" id="KW-0472">Membrane</keyword>
<dbReference type="AlphaFoldDB" id="D3F563"/>
<dbReference type="RefSeq" id="WP_012931694.1">
    <property type="nucleotide sequence ID" value="NC_013739.1"/>
</dbReference>
<keyword evidence="4" id="KW-1185">Reference proteome</keyword>